<gene>
    <name evidence="12" type="ORF">K6V98_02600</name>
</gene>
<dbReference type="PANTHER" id="PTHR11573">
    <property type="entry name" value="RIBONUCLEOSIDE-DIPHOSPHATE REDUCTASE LARGE CHAIN"/>
    <property type="match status" value="1"/>
</dbReference>
<keyword evidence="7 10" id="KW-0215">Deoxyribonucleotide synthesis</keyword>
<feature type="domain" description="ATP-cone" evidence="11">
    <location>
        <begin position="1"/>
        <end position="97"/>
    </location>
</feature>
<evidence type="ECO:0000256" key="6">
    <source>
        <dbReference type="ARBA" id="ARBA00023002"/>
    </source>
</evidence>
<evidence type="ECO:0000256" key="3">
    <source>
        <dbReference type="ARBA" id="ARBA00022533"/>
    </source>
</evidence>
<dbReference type="PANTHER" id="PTHR11573:SF6">
    <property type="entry name" value="RIBONUCLEOSIDE-DIPHOSPHATE REDUCTASE LARGE SUBUNIT"/>
    <property type="match status" value="1"/>
</dbReference>
<dbReference type="InterPro" id="IPR000788">
    <property type="entry name" value="RNR_lg_C"/>
</dbReference>
<dbReference type="Pfam" id="PF02867">
    <property type="entry name" value="Ribonuc_red_lgC"/>
    <property type="match status" value="1"/>
</dbReference>
<dbReference type="InterPro" id="IPR005144">
    <property type="entry name" value="ATP-cone_dom"/>
</dbReference>
<comment type="function">
    <text evidence="10">Provides the precursors necessary for DNA synthesis. Catalyzes the biosynthesis of deoxyribonucleotides from the corresponding ribonucleotides.</text>
</comment>
<dbReference type="Pfam" id="PF03477">
    <property type="entry name" value="ATP-cone"/>
    <property type="match status" value="1"/>
</dbReference>
<evidence type="ECO:0000313" key="12">
    <source>
        <dbReference type="EMBL" id="MBY4797255.1"/>
    </source>
</evidence>
<evidence type="ECO:0000256" key="5">
    <source>
        <dbReference type="ARBA" id="ARBA00022840"/>
    </source>
</evidence>
<evidence type="ECO:0000256" key="1">
    <source>
        <dbReference type="ARBA" id="ARBA00010406"/>
    </source>
</evidence>
<keyword evidence="13" id="KW-1185">Reference proteome</keyword>
<keyword evidence="3" id="KW-0021">Allosteric enzyme</keyword>
<accession>A0ABS7MLJ1</accession>
<evidence type="ECO:0000259" key="11">
    <source>
        <dbReference type="PROSITE" id="PS51161"/>
    </source>
</evidence>
<reference evidence="12 13" key="1">
    <citation type="submission" date="2021-08" db="EMBL/GenBank/DDBJ databases">
        <title>Collinsella faecalis sp. nov. isolated from swine faeces.</title>
        <authorList>
            <person name="Oh B.S."/>
            <person name="Lee J.H."/>
        </authorList>
    </citation>
    <scope>NUCLEOTIDE SEQUENCE [LARGE SCALE GENOMIC DNA]</scope>
    <source>
        <strain evidence="12 13">AGMB00827</strain>
    </source>
</reference>
<comment type="similarity">
    <text evidence="1 10">Belongs to the ribonucleoside diphosphate reductase large chain family.</text>
</comment>
<dbReference type="PRINTS" id="PR01183">
    <property type="entry name" value="RIBORDTASEM1"/>
</dbReference>
<sequence length="844" mass="95204">MDIIKRDGRAERYDGEKIVAAICRAFADVHGCKDRSGSEFTEIAKSLLQDIEKVVFNGKATSVEAIQDQVERSLMEQGYFDVAKGYILYRHERTEIRELRASIAHEVGVPEIGETLTRISRDFDHATYPLSALLAKFCGFEKEGMDTHERLAALTKAAVELTSQEAPRWEYIAARLLAFSFHRERQAREAAHGLENFLDKLRYLTDQGLYGAYILESYTPEEIDEAACYIDHARDELLTFSGLDLLIKRYVICSHRREPLESPQEMYLGIALHLAMNESHDRLVWVKRFYDMLSKLEVTMATPTLSNARKPQHQLSSCFIDTVPDSLEGIYRSIDNFAQVSKFGGGMGMYLGKVRATGGSIRGFKGAAGGVIRWIKVINDTAVAVDQLGVRQGAVAVYLDAWHRDLPEFLQLRTNNGDDRMKAHDVFPAVSYPDLFWRMAEEDLNQPWHLMCPHDILTVKGYALEDYFGEEWERRYHDCVADARIAKRTMSIKDIVRLILKSAVETGTPFTFMRDTVNRANPNPHAGIIYCSNLCTEIAQNTSEIEQVSREVITEDGDTVVVSVTRPGDFVVCNLASLCLGALPVEDEAYLSQTVQTVVRALDNVIDLNFYALPYAEITNRRYRSIGLGVSGYHHMLAKRGIAWESEEHLSFADEVFERINRAAIEASSALAAEKGSYALFSGSDWQTGAYFEKRGYTSAAWQETAQRVAAQGMRNAYLLAIAPTSSTSIISGTTAGVDPVMHRFFLEEKKGSMLPRVAPELSLATYWYYKPAHLVDQAWSMRAAGVRQRHIDQAQSVNLYITNDFTMRQVLDLYLLAWRKGVKTVYYVRSKALEVEECESCSS</sequence>
<dbReference type="Gene3D" id="3.20.70.20">
    <property type="match status" value="1"/>
</dbReference>
<evidence type="ECO:0000313" key="13">
    <source>
        <dbReference type="Proteomes" id="UP000700908"/>
    </source>
</evidence>
<name>A0ABS7MLJ1_9ACTN</name>
<dbReference type="Proteomes" id="UP000700908">
    <property type="component" value="Unassembled WGS sequence"/>
</dbReference>
<organism evidence="12 13">
    <name type="scientific">Collinsella ureilytica</name>
    <dbReference type="NCBI Taxonomy" id="2869515"/>
    <lineage>
        <taxon>Bacteria</taxon>
        <taxon>Bacillati</taxon>
        <taxon>Actinomycetota</taxon>
        <taxon>Coriobacteriia</taxon>
        <taxon>Coriobacteriales</taxon>
        <taxon>Coriobacteriaceae</taxon>
        <taxon>Collinsella</taxon>
    </lineage>
</organism>
<evidence type="ECO:0000256" key="8">
    <source>
        <dbReference type="ARBA" id="ARBA00047754"/>
    </source>
</evidence>
<dbReference type="PROSITE" id="PS51161">
    <property type="entry name" value="ATP_CONE"/>
    <property type="match status" value="1"/>
</dbReference>
<dbReference type="NCBIfam" id="NF009028">
    <property type="entry name" value="PRK12364.1"/>
    <property type="match status" value="1"/>
</dbReference>
<dbReference type="RefSeq" id="WP_222198980.1">
    <property type="nucleotide sequence ID" value="NZ_JAIMFO010000004.1"/>
</dbReference>
<dbReference type="NCBIfam" id="TIGR02506">
    <property type="entry name" value="NrdE_NrdA"/>
    <property type="match status" value="1"/>
</dbReference>
<evidence type="ECO:0000256" key="7">
    <source>
        <dbReference type="ARBA" id="ARBA00023116"/>
    </source>
</evidence>
<evidence type="ECO:0000256" key="2">
    <source>
        <dbReference type="ARBA" id="ARBA00012274"/>
    </source>
</evidence>
<dbReference type="SUPFAM" id="SSF51998">
    <property type="entry name" value="PFL-like glycyl radical enzymes"/>
    <property type="match status" value="1"/>
</dbReference>
<dbReference type="EC" id="1.17.4.1" evidence="2 10"/>
<evidence type="ECO:0000256" key="4">
    <source>
        <dbReference type="ARBA" id="ARBA00022741"/>
    </source>
</evidence>
<dbReference type="InterPro" id="IPR008926">
    <property type="entry name" value="RNR_R1-su_N"/>
</dbReference>
<dbReference type="InterPro" id="IPR039718">
    <property type="entry name" value="Rrm1"/>
</dbReference>
<keyword evidence="6 10" id="KW-0560">Oxidoreductase</keyword>
<dbReference type="InterPro" id="IPR013509">
    <property type="entry name" value="RNR_lsu_N"/>
</dbReference>
<dbReference type="SUPFAM" id="SSF48168">
    <property type="entry name" value="R1 subunit of ribonucleotide reductase, N-terminal domain"/>
    <property type="match status" value="1"/>
</dbReference>
<evidence type="ECO:0000256" key="9">
    <source>
        <dbReference type="PROSITE-ProRule" id="PRU00492"/>
    </source>
</evidence>
<dbReference type="CDD" id="cd01679">
    <property type="entry name" value="RNR_I"/>
    <property type="match status" value="1"/>
</dbReference>
<proteinExistence type="inferred from homology"/>
<dbReference type="EMBL" id="JAIMFO010000004">
    <property type="protein sequence ID" value="MBY4797255.1"/>
    <property type="molecule type" value="Genomic_DNA"/>
</dbReference>
<dbReference type="InterPro" id="IPR013346">
    <property type="entry name" value="NrdE_NrdA_C"/>
</dbReference>
<comment type="catalytic activity">
    <reaction evidence="8 10">
        <text>a 2'-deoxyribonucleoside 5'-diphosphate + [thioredoxin]-disulfide + H2O = a ribonucleoside 5'-diphosphate + [thioredoxin]-dithiol</text>
        <dbReference type="Rhea" id="RHEA:23252"/>
        <dbReference type="Rhea" id="RHEA-COMP:10698"/>
        <dbReference type="Rhea" id="RHEA-COMP:10700"/>
        <dbReference type="ChEBI" id="CHEBI:15377"/>
        <dbReference type="ChEBI" id="CHEBI:29950"/>
        <dbReference type="ChEBI" id="CHEBI:50058"/>
        <dbReference type="ChEBI" id="CHEBI:57930"/>
        <dbReference type="ChEBI" id="CHEBI:73316"/>
        <dbReference type="EC" id="1.17.4.1"/>
    </reaction>
</comment>
<evidence type="ECO:0000256" key="10">
    <source>
        <dbReference type="RuleBase" id="RU003410"/>
    </source>
</evidence>
<keyword evidence="5 9" id="KW-0067">ATP-binding</keyword>
<keyword evidence="4 9" id="KW-0547">Nucleotide-binding</keyword>
<dbReference type="Pfam" id="PF00317">
    <property type="entry name" value="Ribonuc_red_lgN"/>
    <property type="match status" value="1"/>
</dbReference>
<protein>
    <recommendedName>
        <fullName evidence="2 10">Ribonucleoside-diphosphate reductase</fullName>
        <ecNumber evidence="2 10">1.17.4.1</ecNumber>
    </recommendedName>
</protein>
<comment type="caution">
    <text evidence="12">The sequence shown here is derived from an EMBL/GenBank/DDBJ whole genome shotgun (WGS) entry which is preliminary data.</text>
</comment>